<comment type="caution">
    <text evidence="1">The sequence shown here is derived from an EMBL/GenBank/DDBJ whole genome shotgun (WGS) entry which is preliminary data.</text>
</comment>
<reference evidence="1 2" key="1">
    <citation type="submission" date="2018-11" db="EMBL/GenBank/DDBJ databases">
        <title>The draft genome sequence of Amphritea balenae JAMM 1525T.</title>
        <authorList>
            <person name="Fang Z."/>
            <person name="Zhang Y."/>
            <person name="Han X."/>
        </authorList>
    </citation>
    <scope>NUCLEOTIDE SEQUENCE [LARGE SCALE GENOMIC DNA]</scope>
    <source>
        <strain evidence="1 2">JAMM 1525</strain>
    </source>
</reference>
<dbReference type="RefSeq" id="WP_124927419.1">
    <property type="nucleotide sequence ID" value="NZ_BMOH01000004.1"/>
</dbReference>
<organism evidence="1 2">
    <name type="scientific">Amphritea balenae</name>
    <dbReference type="NCBI Taxonomy" id="452629"/>
    <lineage>
        <taxon>Bacteria</taxon>
        <taxon>Pseudomonadati</taxon>
        <taxon>Pseudomonadota</taxon>
        <taxon>Gammaproteobacteria</taxon>
        <taxon>Oceanospirillales</taxon>
        <taxon>Oceanospirillaceae</taxon>
        <taxon>Amphritea</taxon>
    </lineage>
</organism>
<sequence length="93" mass="10375">MDNLESRACQLAREFLGHAIKVRAENPEYAQSPEQSCFIVGMELGRLAQNADQQGKQDILNGLTKALQQLKLSEQESQTIYNTLAPQIMPADK</sequence>
<dbReference type="AlphaFoldDB" id="A0A3P1SKY1"/>
<dbReference type="Proteomes" id="UP000267535">
    <property type="component" value="Unassembled WGS sequence"/>
</dbReference>
<name>A0A3P1SKY1_9GAMM</name>
<dbReference type="EMBL" id="RQXV01000011">
    <property type="protein sequence ID" value="RRC97579.1"/>
    <property type="molecule type" value="Genomic_DNA"/>
</dbReference>
<keyword evidence="2" id="KW-1185">Reference proteome</keyword>
<evidence type="ECO:0000313" key="1">
    <source>
        <dbReference type="EMBL" id="RRC97579.1"/>
    </source>
</evidence>
<protein>
    <submittedName>
        <fullName evidence="1">Uncharacterized protein</fullName>
    </submittedName>
</protein>
<accession>A0A3P1SKY1</accession>
<gene>
    <name evidence="1" type="ORF">EHS89_17245</name>
</gene>
<evidence type="ECO:0000313" key="2">
    <source>
        <dbReference type="Proteomes" id="UP000267535"/>
    </source>
</evidence>
<proteinExistence type="predicted"/>